<organism evidence="6 8">
    <name type="scientific">Streptomyces griseochromogenes</name>
    <dbReference type="NCBI Taxonomy" id="68214"/>
    <lineage>
        <taxon>Bacteria</taxon>
        <taxon>Bacillati</taxon>
        <taxon>Actinomycetota</taxon>
        <taxon>Actinomycetes</taxon>
        <taxon>Kitasatosporales</taxon>
        <taxon>Streptomycetaceae</taxon>
        <taxon>Streptomyces</taxon>
    </lineage>
</organism>
<dbReference type="Pfam" id="PF13535">
    <property type="entry name" value="ATP-grasp_4"/>
    <property type="match status" value="1"/>
</dbReference>
<dbReference type="InterPro" id="IPR011761">
    <property type="entry name" value="ATP-grasp"/>
</dbReference>
<protein>
    <submittedName>
        <fullName evidence="7">Biotin carboxylase</fullName>
    </submittedName>
</protein>
<evidence type="ECO:0000313" key="9">
    <source>
        <dbReference type="Proteomes" id="UP001519309"/>
    </source>
</evidence>
<dbReference type="PROSITE" id="PS50975">
    <property type="entry name" value="ATP_GRASP"/>
    <property type="match status" value="1"/>
</dbReference>
<reference evidence="6 8" key="1">
    <citation type="submission" date="2016-06" db="EMBL/GenBank/DDBJ databases">
        <title>Complete genome sequence of Streptomyces griseochromogenes ATCC 14511, the Blasticidin S producer.</title>
        <authorList>
            <person name="Wu L."/>
        </authorList>
    </citation>
    <scope>NUCLEOTIDE SEQUENCE [LARGE SCALE GENOMIC DNA]</scope>
    <source>
        <strain evidence="6 8">ATCC 14511</strain>
    </source>
</reference>
<dbReference type="SMART" id="SM01209">
    <property type="entry name" value="GARS_A"/>
    <property type="match status" value="1"/>
</dbReference>
<dbReference type="Gene3D" id="3.40.50.20">
    <property type="match status" value="1"/>
</dbReference>
<dbReference type="InterPro" id="IPR040570">
    <property type="entry name" value="LAL_C2"/>
</dbReference>
<dbReference type="EMBL" id="JAGGLP010000023">
    <property type="protein sequence ID" value="MBP2054688.1"/>
    <property type="molecule type" value="Genomic_DNA"/>
</dbReference>
<dbReference type="Pfam" id="PF18603">
    <property type="entry name" value="LAL_C2"/>
    <property type="match status" value="1"/>
</dbReference>
<dbReference type="KEGG" id="sgs:AVL59_31640"/>
<dbReference type="GO" id="GO:0046872">
    <property type="term" value="F:metal ion binding"/>
    <property type="evidence" value="ECO:0007669"/>
    <property type="project" value="InterPro"/>
</dbReference>
<evidence type="ECO:0000313" key="7">
    <source>
        <dbReference type="EMBL" id="MBP2054688.1"/>
    </source>
</evidence>
<dbReference type="SUPFAM" id="SSF56059">
    <property type="entry name" value="Glutathione synthetase ATP-binding domain-like"/>
    <property type="match status" value="1"/>
</dbReference>
<evidence type="ECO:0000256" key="1">
    <source>
        <dbReference type="ARBA" id="ARBA00022598"/>
    </source>
</evidence>
<evidence type="ECO:0000256" key="2">
    <source>
        <dbReference type="ARBA" id="ARBA00022741"/>
    </source>
</evidence>
<dbReference type="InterPro" id="IPR052032">
    <property type="entry name" value="ATP-dep_AA_Ligase"/>
</dbReference>
<dbReference type="Gene3D" id="3.30.1490.20">
    <property type="entry name" value="ATP-grasp fold, A domain"/>
    <property type="match status" value="1"/>
</dbReference>
<dbReference type="OrthoDB" id="24041at2"/>
<accession>A0A1B1B3U2</accession>
<evidence type="ECO:0000259" key="5">
    <source>
        <dbReference type="PROSITE" id="PS50975"/>
    </source>
</evidence>
<keyword evidence="1" id="KW-0436">Ligase</keyword>
<evidence type="ECO:0000256" key="3">
    <source>
        <dbReference type="ARBA" id="ARBA00022840"/>
    </source>
</evidence>
<keyword evidence="2 4" id="KW-0547">Nucleotide-binding</keyword>
<dbReference type="Gene3D" id="3.30.470.20">
    <property type="entry name" value="ATP-grasp fold, B domain"/>
    <property type="match status" value="1"/>
</dbReference>
<dbReference type="Proteomes" id="UP000092659">
    <property type="component" value="Chromosome"/>
</dbReference>
<evidence type="ECO:0000313" key="8">
    <source>
        <dbReference type="Proteomes" id="UP000092659"/>
    </source>
</evidence>
<evidence type="ECO:0000313" key="6">
    <source>
        <dbReference type="EMBL" id="ANP53485.1"/>
    </source>
</evidence>
<dbReference type="PANTHER" id="PTHR43585:SF2">
    <property type="entry name" value="ATP-GRASP ENZYME FSQD"/>
    <property type="match status" value="1"/>
</dbReference>
<evidence type="ECO:0000256" key="4">
    <source>
        <dbReference type="PROSITE-ProRule" id="PRU00409"/>
    </source>
</evidence>
<dbReference type="AlphaFoldDB" id="A0A1B1B3U2"/>
<reference evidence="7 9" key="2">
    <citation type="submission" date="2021-03" db="EMBL/GenBank/DDBJ databases">
        <title>Genomic Encyclopedia of Type Strains, Phase IV (KMG-IV): sequencing the most valuable type-strain genomes for metagenomic binning, comparative biology and taxonomic classification.</title>
        <authorList>
            <person name="Goeker M."/>
        </authorList>
    </citation>
    <scope>NUCLEOTIDE SEQUENCE [LARGE SCALE GENOMIC DNA]</scope>
    <source>
        <strain evidence="7 9">DSM 40499</strain>
    </source>
</reference>
<dbReference type="RefSeq" id="WP_067311355.1">
    <property type="nucleotide sequence ID" value="NZ_CP016279.1"/>
</dbReference>
<name>A0A1B1B3U2_9ACTN</name>
<dbReference type="PANTHER" id="PTHR43585">
    <property type="entry name" value="FUMIPYRROLE BIOSYNTHESIS PROTEIN C"/>
    <property type="match status" value="1"/>
</dbReference>
<feature type="domain" description="ATP-grasp" evidence="5">
    <location>
        <begin position="127"/>
        <end position="328"/>
    </location>
</feature>
<dbReference type="EMBL" id="CP016279">
    <property type="protein sequence ID" value="ANP53485.1"/>
    <property type="molecule type" value="Genomic_DNA"/>
</dbReference>
<dbReference type="InterPro" id="IPR013815">
    <property type="entry name" value="ATP_grasp_subdomain_1"/>
</dbReference>
<dbReference type="STRING" id="68214.AVL59_31640"/>
<proteinExistence type="predicted"/>
<dbReference type="Proteomes" id="UP001519309">
    <property type="component" value="Unassembled WGS sequence"/>
</dbReference>
<keyword evidence="9" id="KW-1185">Reference proteome</keyword>
<sequence>MTEISVDASRVTHVAVGLSVALLTDLERMLPERSVLVLDEPDTIRARRGRERVSGFACVAGLVEAPTQDEAGAERLAALLPRPQRLRAVIPALEYGVVAAAALADAWGVPGAGVEAARTLRDKSLLRAVAGKHGIDQPEWEVVESADAIDAFRGRFGGRCVVKPANRQASLGVRLLDSGSDARAVWAQTTSADEARQRARHALPPKYLVEQRLNGPEFSVEALVRDGRAVFANITAKSVQHGDSPVELGHVAPAPLPPDVAERMVEATRQLLAATGFGTGVVHAEWILHEGRPHLVECAGRLPGDCIDLLVNLSHSCDLTQDYLRVLEGTAPRVAGGPGRAAAIRFVTAEPGVVTAVEGVDESGRAPGVVESEVYAELGATVGSVTSSWDRLGHVIATGATPEEATARAEHARDLIRVTTEAAS</sequence>
<keyword evidence="3 4" id="KW-0067">ATP-binding</keyword>
<dbReference type="GO" id="GO:0005524">
    <property type="term" value="F:ATP binding"/>
    <property type="evidence" value="ECO:0007669"/>
    <property type="project" value="UniProtKB-UniRule"/>
</dbReference>
<dbReference type="GO" id="GO:0016874">
    <property type="term" value="F:ligase activity"/>
    <property type="evidence" value="ECO:0007669"/>
    <property type="project" value="UniProtKB-KW"/>
</dbReference>
<gene>
    <name evidence="6" type="ORF">AVL59_31640</name>
    <name evidence="7" type="ORF">J2Z21_007698</name>
</gene>